<dbReference type="EMBL" id="AP014924">
    <property type="protein sequence ID" value="BAS27080.1"/>
    <property type="molecule type" value="Genomic_DNA"/>
</dbReference>
<dbReference type="GO" id="GO:0032259">
    <property type="term" value="P:methylation"/>
    <property type="evidence" value="ECO:0007669"/>
    <property type="project" value="UniProtKB-KW"/>
</dbReference>
<keyword evidence="5" id="KW-1185">Reference proteome</keyword>
<sequence>MDEHYYTEEPQAPHDRRLIELNLGGERYRFWTDRGVFSRARVDRGTRLVLEGIEPPAAGAFLDVGAGYGVLGIVLARRRPEARVDLVELNRRAAALARENLALNGVSNARVLEGNGFEPVSGRVYDLVVSNPPLRAGRDLVRRWIDQAFDHLSPGGRLYLVARTHQGAASLEKLVARRFGSVVEAAKGGGFRLFYGERPASRDGS</sequence>
<dbReference type="RefSeq" id="WP_068135464.1">
    <property type="nucleotide sequence ID" value="NZ_AP014924.1"/>
</dbReference>
<evidence type="ECO:0000256" key="1">
    <source>
        <dbReference type="ARBA" id="ARBA00022603"/>
    </source>
</evidence>
<dbReference type="KEGG" id="lpil:LIP_1223"/>
<accession>A0A0K2SJ13</accession>
<dbReference type="AlphaFoldDB" id="A0A0K2SJ13"/>
<keyword evidence="1 4" id="KW-0489">Methyltransferase</keyword>
<evidence type="ECO:0000313" key="5">
    <source>
        <dbReference type="Proteomes" id="UP000065807"/>
    </source>
</evidence>
<dbReference type="CDD" id="cd02440">
    <property type="entry name" value="AdoMet_MTases"/>
    <property type="match status" value="1"/>
</dbReference>
<dbReference type="PANTHER" id="PTHR47816">
    <property type="entry name" value="RIBOSOMAL RNA SMALL SUBUNIT METHYLTRANSFERASE C"/>
    <property type="match status" value="1"/>
</dbReference>
<dbReference type="GO" id="GO:0008757">
    <property type="term" value="F:S-adenosylmethionine-dependent methyltransferase activity"/>
    <property type="evidence" value="ECO:0007669"/>
    <property type="project" value="InterPro"/>
</dbReference>
<dbReference type="InterPro" id="IPR007848">
    <property type="entry name" value="Small_mtfrase_dom"/>
</dbReference>
<evidence type="ECO:0000313" key="4">
    <source>
        <dbReference type="EMBL" id="BAS27080.1"/>
    </source>
</evidence>
<protein>
    <submittedName>
        <fullName evidence="4">16S rRNA methyltransferase</fullName>
    </submittedName>
</protein>
<dbReference type="InterPro" id="IPR046977">
    <property type="entry name" value="RsmC/RlmG"/>
</dbReference>
<proteinExistence type="predicted"/>
<dbReference type="STRING" id="1555112.LIP_1223"/>
<dbReference type="Pfam" id="PF05175">
    <property type="entry name" value="MTS"/>
    <property type="match status" value="1"/>
</dbReference>
<dbReference type="Gene3D" id="3.40.50.150">
    <property type="entry name" value="Vaccinia Virus protein VP39"/>
    <property type="match status" value="1"/>
</dbReference>
<dbReference type="Proteomes" id="UP000065807">
    <property type="component" value="Chromosome"/>
</dbReference>
<evidence type="ECO:0000256" key="2">
    <source>
        <dbReference type="ARBA" id="ARBA00022679"/>
    </source>
</evidence>
<organism evidence="4 5">
    <name type="scientific">Limnochorda pilosa</name>
    <dbReference type="NCBI Taxonomy" id="1555112"/>
    <lineage>
        <taxon>Bacteria</taxon>
        <taxon>Bacillati</taxon>
        <taxon>Bacillota</taxon>
        <taxon>Limnochordia</taxon>
        <taxon>Limnochordales</taxon>
        <taxon>Limnochordaceae</taxon>
        <taxon>Limnochorda</taxon>
    </lineage>
</organism>
<keyword evidence="2 4" id="KW-0808">Transferase</keyword>
<reference evidence="5" key="2">
    <citation type="journal article" date="2016" name="Int. J. Syst. Evol. Microbiol.">
        <title>Complete genome sequence and cell structure of Limnochorda pilosa, a Gram-negative spore-former within the phylum Firmicutes.</title>
        <authorList>
            <person name="Watanabe M."/>
            <person name="Kojima H."/>
            <person name="Fukui M."/>
        </authorList>
    </citation>
    <scope>NUCLEOTIDE SEQUENCE [LARGE SCALE GENOMIC DNA]</scope>
    <source>
        <strain evidence="5">HC45</strain>
    </source>
</reference>
<dbReference type="InterPro" id="IPR029063">
    <property type="entry name" value="SAM-dependent_MTases_sf"/>
</dbReference>
<dbReference type="SUPFAM" id="SSF53335">
    <property type="entry name" value="S-adenosyl-L-methionine-dependent methyltransferases"/>
    <property type="match status" value="1"/>
</dbReference>
<dbReference type="PANTHER" id="PTHR47816:SF4">
    <property type="entry name" value="RIBOSOMAL RNA SMALL SUBUNIT METHYLTRANSFERASE C"/>
    <property type="match status" value="1"/>
</dbReference>
<gene>
    <name evidence="4" type="ORF">LIP_1223</name>
</gene>
<evidence type="ECO:0000259" key="3">
    <source>
        <dbReference type="Pfam" id="PF05175"/>
    </source>
</evidence>
<name>A0A0K2SJ13_LIMPI</name>
<feature type="domain" description="Methyltransferase small" evidence="3">
    <location>
        <begin position="28"/>
        <end position="194"/>
    </location>
</feature>
<dbReference type="OrthoDB" id="9764961at2"/>
<reference evidence="5" key="1">
    <citation type="submission" date="2015-07" db="EMBL/GenBank/DDBJ databases">
        <title>Complete genome sequence and phylogenetic analysis of Limnochorda pilosa.</title>
        <authorList>
            <person name="Watanabe M."/>
            <person name="Kojima H."/>
            <person name="Fukui M."/>
        </authorList>
    </citation>
    <scope>NUCLEOTIDE SEQUENCE [LARGE SCALE GENOMIC DNA]</scope>
    <source>
        <strain evidence="5">HC45</strain>
    </source>
</reference>